<proteinExistence type="predicted"/>
<dbReference type="Proteomes" id="UP000037185">
    <property type="component" value="Unassembled WGS sequence"/>
</dbReference>
<dbReference type="EMBL" id="LGSP01000072">
    <property type="protein sequence ID" value="KNE79769.1"/>
    <property type="molecule type" value="Genomic_DNA"/>
</dbReference>
<protein>
    <submittedName>
        <fullName evidence="1">Uncharacterized protein</fullName>
    </submittedName>
</protein>
<reference evidence="1" key="1">
    <citation type="submission" date="2015-07" db="EMBL/GenBank/DDBJ databases">
        <title>Draft genome sequence of Streptomyces fradiae, a resistant strain to nitron-oligomycin.</title>
        <authorList>
            <person name="Vatlin A.A."/>
            <person name="Bekker O.B."/>
            <person name="Danilenko V.N."/>
        </authorList>
    </citation>
    <scope>NUCLEOTIDE SEQUENCE</scope>
    <source>
        <strain evidence="1">Olg1-1</strain>
    </source>
</reference>
<gene>
    <name evidence="1" type="ORF">ADZ36_25840</name>
</gene>
<name>A0ACC4W591_STRFR</name>
<evidence type="ECO:0000313" key="2">
    <source>
        <dbReference type="Proteomes" id="UP000037185"/>
    </source>
</evidence>
<accession>A0ACC4W591</accession>
<organism evidence="1 2">
    <name type="scientific">Streptomyces fradiae</name>
    <name type="common">Streptomyces roseoflavus</name>
    <dbReference type="NCBI Taxonomy" id="1906"/>
    <lineage>
        <taxon>Bacteria</taxon>
        <taxon>Bacillati</taxon>
        <taxon>Actinomycetota</taxon>
        <taxon>Actinomycetes</taxon>
        <taxon>Kitasatosporales</taxon>
        <taxon>Streptomycetaceae</taxon>
        <taxon>Streptomyces</taxon>
    </lineage>
</organism>
<evidence type="ECO:0000313" key="1">
    <source>
        <dbReference type="EMBL" id="KNE79769.1"/>
    </source>
</evidence>
<comment type="caution">
    <text evidence="1">The sequence shown here is derived from an EMBL/GenBank/DDBJ whole genome shotgun (WGS) entry which is preliminary data.</text>
</comment>
<sequence>MPAPEGDGIGAGRLTAVVITVAGVLGWLASFGLARDSWALLEDPDYAPACDISPVIGCGDIARTWQAEAFGGVPNMLWGLGVFAVVGTLGLALLAGARFRRWLWLLLLGGSLLGVVFAHWLIYQSLYVLGELCPYCMLIWVVTIALFWTLLTDGLRNGVLPVPEHRRKAAEAVLDVRWLLLLGWYAVIAVFILTRFWSYWTSLV</sequence>
<keyword evidence="2" id="KW-1185">Reference proteome</keyword>